<dbReference type="GO" id="GO:0016020">
    <property type="term" value="C:membrane"/>
    <property type="evidence" value="ECO:0007669"/>
    <property type="project" value="UniProtKB-SubCell"/>
</dbReference>
<feature type="transmembrane region" description="Helical" evidence="7">
    <location>
        <begin position="141"/>
        <end position="165"/>
    </location>
</feature>
<evidence type="ECO:0000313" key="11">
    <source>
        <dbReference type="Proteomes" id="UP000198145"/>
    </source>
</evidence>
<feature type="transmembrane region" description="Helical" evidence="7">
    <location>
        <begin position="177"/>
        <end position="196"/>
    </location>
</feature>
<evidence type="ECO:0000256" key="2">
    <source>
        <dbReference type="ARBA" id="ARBA00009045"/>
    </source>
</evidence>
<dbReference type="SUPFAM" id="SSF144091">
    <property type="entry name" value="Rhomboid-like"/>
    <property type="match status" value="1"/>
</dbReference>
<feature type="domain" description="Rhomboid protease N-terminal" evidence="9">
    <location>
        <begin position="1"/>
        <end position="68"/>
    </location>
</feature>
<dbReference type="AlphaFoldDB" id="A0A246FCB4"/>
<feature type="transmembrane region" description="Helical" evidence="7">
    <location>
        <begin position="264"/>
        <end position="283"/>
    </location>
</feature>
<accession>A0A246FCB4</accession>
<dbReference type="Gene3D" id="1.20.1540.10">
    <property type="entry name" value="Rhomboid-like"/>
    <property type="match status" value="1"/>
</dbReference>
<protein>
    <submittedName>
        <fullName evidence="10">Rhomboid family intramembrane serine protease</fullName>
    </submittedName>
</protein>
<gene>
    <name evidence="10" type="ORF">CEG18_06755</name>
</gene>
<sequence>MSAIEAMRLPAAVDLGQFVTLLQRLNVPFRVSEESGEQVLWVPNAQLAEQVRTLYERYPQGDPQFAVQAESQRRGPGFVQQLKMSRMTAAVLLVTFVVAAITLLGTSPETLRWFTFQDFQMVGEDRALFQPLSDTLAQGQWWRLFTPMLIHFGWLHLAMNAMWYWELGRRIEYRQGAWMLLGLSLGFGLVSNLVQYSWSGPSLFGGLSGVLYGLLGHCWIFQRMAPTPAYHLPKGVVGMMLIWLLVCLSGVIDLLGFGSIANGAHVGGLVAGCLSGLVGGLLARRKAGSP</sequence>
<comment type="similarity">
    <text evidence="2">Belongs to the peptidase S54 family.</text>
</comment>
<keyword evidence="10" id="KW-0645">Protease</keyword>
<keyword evidence="4" id="KW-0378">Hydrolase</keyword>
<evidence type="ECO:0000256" key="4">
    <source>
        <dbReference type="ARBA" id="ARBA00022801"/>
    </source>
</evidence>
<dbReference type="InterPro" id="IPR038244">
    <property type="entry name" value="NRho_sf"/>
</dbReference>
<evidence type="ECO:0000256" key="3">
    <source>
        <dbReference type="ARBA" id="ARBA00022692"/>
    </source>
</evidence>
<name>A0A246FCB4_PSENT</name>
<feature type="transmembrane region" description="Helical" evidence="7">
    <location>
        <begin position="232"/>
        <end position="252"/>
    </location>
</feature>
<feature type="domain" description="Peptidase S54 rhomboid" evidence="8">
    <location>
        <begin position="138"/>
        <end position="278"/>
    </location>
</feature>
<dbReference type="InterPro" id="IPR035952">
    <property type="entry name" value="Rhomboid-like_sf"/>
</dbReference>
<dbReference type="Pfam" id="PF01694">
    <property type="entry name" value="Rhomboid"/>
    <property type="match status" value="1"/>
</dbReference>
<evidence type="ECO:0000313" key="10">
    <source>
        <dbReference type="EMBL" id="OWP51955.1"/>
    </source>
</evidence>
<organism evidence="10 11">
    <name type="scientific">Pseudomonas nitroreducens</name>
    <dbReference type="NCBI Taxonomy" id="46680"/>
    <lineage>
        <taxon>Bacteria</taxon>
        <taxon>Pseudomonadati</taxon>
        <taxon>Pseudomonadota</taxon>
        <taxon>Gammaproteobacteria</taxon>
        <taxon>Pseudomonadales</taxon>
        <taxon>Pseudomonadaceae</taxon>
        <taxon>Pseudomonas</taxon>
    </lineage>
</organism>
<keyword evidence="5 7" id="KW-1133">Transmembrane helix</keyword>
<dbReference type="InterPro" id="IPR050925">
    <property type="entry name" value="Rhomboid_protease_S54"/>
</dbReference>
<dbReference type="InterPro" id="IPR031976">
    <property type="entry name" value="NRho"/>
</dbReference>
<dbReference type="Proteomes" id="UP000198145">
    <property type="component" value="Unassembled WGS sequence"/>
</dbReference>
<dbReference type="GO" id="GO:0004252">
    <property type="term" value="F:serine-type endopeptidase activity"/>
    <property type="evidence" value="ECO:0007669"/>
    <property type="project" value="InterPro"/>
</dbReference>
<feature type="transmembrane region" description="Helical" evidence="7">
    <location>
        <begin position="87"/>
        <end position="106"/>
    </location>
</feature>
<comment type="caution">
    <text evidence="10">The sequence shown here is derived from an EMBL/GenBank/DDBJ whole genome shotgun (WGS) entry which is preliminary data.</text>
</comment>
<evidence type="ECO:0000256" key="7">
    <source>
        <dbReference type="SAM" id="Phobius"/>
    </source>
</evidence>
<dbReference type="eggNOG" id="COG0705">
    <property type="taxonomic scope" value="Bacteria"/>
</dbReference>
<comment type="subcellular location">
    <subcellularLocation>
        <location evidence="1">Membrane</location>
        <topology evidence="1">Multi-pass membrane protein</topology>
    </subcellularLocation>
</comment>
<dbReference type="Pfam" id="PF16733">
    <property type="entry name" value="NRho"/>
    <property type="match status" value="1"/>
</dbReference>
<dbReference type="EMBL" id="NJBA01000002">
    <property type="protein sequence ID" value="OWP51955.1"/>
    <property type="molecule type" value="Genomic_DNA"/>
</dbReference>
<evidence type="ECO:0000259" key="9">
    <source>
        <dbReference type="Pfam" id="PF16733"/>
    </source>
</evidence>
<dbReference type="RefSeq" id="WP_088416808.1">
    <property type="nucleotide sequence ID" value="NZ_NJBA01000002.1"/>
</dbReference>
<evidence type="ECO:0000256" key="1">
    <source>
        <dbReference type="ARBA" id="ARBA00004141"/>
    </source>
</evidence>
<evidence type="ECO:0000256" key="5">
    <source>
        <dbReference type="ARBA" id="ARBA00022989"/>
    </source>
</evidence>
<feature type="transmembrane region" description="Helical" evidence="7">
    <location>
        <begin position="202"/>
        <end position="220"/>
    </location>
</feature>
<dbReference type="PANTHER" id="PTHR43731:SF14">
    <property type="entry name" value="PRESENILIN-ASSOCIATED RHOMBOID-LIKE PROTEIN, MITOCHONDRIAL"/>
    <property type="match status" value="1"/>
</dbReference>
<dbReference type="STRING" id="46680.GCA_000807755_02309"/>
<dbReference type="PANTHER" id="PTHR43731">
    <property type="entry name" value="RHOMBOID PROTEASE"/>
    <property type="match status" value="1"/>
</dbReference>
<reference evidence="10 11" key="1">
    <citation type="submission" date="2017-06" db="EMBL/GenBank/DDBJ databases">
        <title>Draft genome of Pseudomonas nitroreducens DF05.</title>
        <authorList>
            <person name="Iyer R."/>
        </authorList>
    </citation>
    <scope>NUCLEOTIDE SEQUENCE [LARGE SCALE GENOMIC DNA]</scope>
    <source>
        <strain evidence="10 11">DF05</strain>
    </source>
</reference>
<keyword evidence="3 7" id="KW-0812">Transmembrane</keyword>
<proteinExistence type="inferred from homology"/>
<dbReference type="Gene3D" id="3.30.70.2080">
    <property type="match status" value="1"/>
</dbReference>
<dbReference type="GO" id="GO:0006508">
    <property type="term" value="P:proteolysis"/>
    <property type="evidence" value="ECO:0007669"/>
    <property type="project" value="UniProtKB-KW"/>
</dbReference>
<evidence type="ECO:0000256" key="6">
    <source>
        <dbReference type="ARBA" id="ARBA00023136"/>
    </source>
</evidence>
<evidence type="ECO:0000259" key="8">
    <source>
        <dbReference type="Pfam" id="PF01694"/>
    </source>
</evidence>
<keyword evidence="6 7" id="KW-0472">Membrane</keyword>
<dbReference type="InterPro" id="IPR022764">
    <property type="entry name" value="Peptidase_S54_rhomboid_dom"/>
</dbReference>